<protein>
    <submittedName>
        <fullName evidence="1">FNIP repeat-containing protein</fullName>
    </submittedName>
</protein>
<proteinExistence type="predicted"/>
<reference evidence="1 2" key="1">
    <citation type="journal article" date="2011" name="Genome Res.">
        <title>Phylogeny-wide analysis of social amoeba genomes highlights ancient origins for complex intercellular communication.</title>
        <authorList>
            <person name="Heidel A.J."/>
            <person name="Lawal H.M."/>
            <person name="Felder M."/>
            <person name="Schilde C."/>
            <person name="Helps N.R."/>
            <person name="Tunggal B."/>
            <person name="Rivero F."/>
            <person name="John U."/>
            <person name="Schleicher M."/>
            <person name="Eichinger L."/>
            <person name="Platzer M."/>
            <person name="Noegel A.A."/>
            <person name="Schaap P."/>
            <person name="Gloeckner G."/>
        </authorList>
    </citation>
    <scope>NUCLEOTIDE SEQUENCE [LARGE SCALE GENOMIC DNA]</scope>
    <source>
        <strain evidence="2">ATCC 26659 / Pp 5 / PN500</strain>
    </source>
</reference>
<keyword evidence="2" id="KW-1185">Reference proteome</keyword>
<dbReference type="FunCoup" id="D3B2J0">
    <property type="interactions" value="164"/>
</dbReference>
<sequence length="632" mass="73098">MLSDINKNNNIGIIVNNIHSNIDRVCFSLACKRRYHLKSALSPTIKYLYLHSIQNDNGVQLYDYKEIFPETIQSIVDKISENIDRVCFSLVCKRFFDNRDKYLLFDANTLKTIPTLLNNDQQNNKSNEVVGSYQSIYSTSLELKENATMIIRDNQSQFFRDFYDQSRIQFFSDFYDFVYDQKTLSQYGIPSNVRSLFLSPRLDLPEDALLSSNITKIIGFENFKLKLPPTTKILHFGNNDSNVDLTKDCFPSGLEELKMRRFLRCHLTFGMLPDGLNSIYFGLEQDQPIEPGVLPSSLRQLTLILAKPNQLIKMGVLPPNLEYLQINGDPPPNINEHYLPKTLQTLELVPSSWIPLIKSLPNLTTLSLKNRSPTGIENVLNLSDLPPTLTSLTLKSGYHLKSALSPTIKYLYLHSIQNDNGVQLYDFKEMFPETIQYHLEELSAISLPESVLPNLKIDKFIYSEESVFSNLQFVNKDRLEVKVMKEGIEQSIFKSTMNLPTLPYGIKYLRISLEDLIINTATIPTSVETIEIVQITVTCKKLPFYVIPDFIRTLIIDFSFEYPLYIPPTLTNIIFKYLSVGKDKCQIRKIDSNYYLLFGWLHKDNYQDTRITKIIHKSNFNHYFRKSQLFIE</sequence>
<dbReference type="InterPro" id="IPR008615">
    <property type="entry name" value="FNIP"/>
</dbReference>
<dbReference type="Pfam" id="PF05725">
    <property type="entry name" value="FNIP"/>
    <property type="match status" value="1"/>
</dbReference>
<comment type="caution">
    <text evidence="1">The sequence shown here is derived from an EMBL/GenBank/DDBJ whole genome shotgun (WGS) entry which is preliminary data.</text>
</comment>
<dbReference type="InParanoid" id="D3B2J0"/>
<accession>D3B2J0</accession>
<dbReference type="AlphaFoldDB" id="D3B2J0"/>
<organism evidence="1 2">
    <name type="scientific">Heterostelium pallidum (strain ATCC 26659 / Pp 5 / PN500)</name>
    <name type="common">Cellular slime mold</name>
    <name type="synonym">Polysphondylium pallidum</name>
    <dbReference type="NCBI Taxonomy" id="670386"/>
    <lineage>
        <taxon>Eukaryota</taxon>
        <taxon>Amoebozoa</taxon>
        <taxon>Evosea</taxon>
        <taxon>Eumycetozoa</taxon>
        <taxon>Dictyostelia</taxon>
        <taxon>Acytosteliales</taxon>
        <taxon>Acytosteliaceae</taxon>
        <taxon>Heterostelium</taxon>
    </lineage>
</organism>
<evidence type="ECO:0000313" key="1">
    <source>
        <dbReference type="EMBL" id="EFA83538.1"/>
    </source>
</evidence>
<dbReference type="InterPro" id="IPR051251">
    <property type="entry name" value="STK_FNIP-Repeat"/>
</dbReference>
<dbReference type="PANTHER" id="PTHR32134">
    <property type="entry name" value="FNIP REPEAT-CONTAINING PROTEIN"/>
    <property type="match status" value="1"/>
</dbReference>
<dbReference type="GeneID" id="31358126"/>
<evidence type="ECO:0000313" key="2">
    <source>
        <dbReference type="Proteomes" id="UP000001396"/>
    </source>
</evidence>
<dbReference type="Proteomes" id="UP000001396">
    <property type="component" value="Unassembled WGS sequence"/>
</dbReference>
<dbReference type="EMBL" id="ADBJ01000010">
    <property type="protein sequence ID" value="EFA83538.1"/>
    <property type="molecule type" value="Genomic_DNA"/>
</dbReference>
<name>D3B2J0_HETP5</name>
<dbReference type="PANTHER" id="PTHR32134:SF92">
    <property type="entry name" value="FNIP REPEAT-CONTAINING PROTEIN"/>
    <property type="match status" value="1"/>
</dbReference>
<dbReference type="RefSeq" id="XP_020435655.1">
    <property type="nucleotide sequence ID" value="XM_020573583.1"/>
</dbReference>
<gene>
    <name evidence="1" type="ORF">PPL_02603</name>
</gene>